<dbReference type="GO" id="GO:0005886">
    <property type="term" value="C:plasma membrane"/>
    <property type="evidence" value="ECO:0007669"/>
    <property type="project" value="TreeGrafter"/>
</dbReference>
<comment type="caution">
    <text evidence="2">The sequence shown here is derived from an EMBL/GenBank/DDBJ whole genome shotgun (WGS) entry which is preliminary data.</text>
</comment>
<dbReference type="Proteomes" id="UP000604046">
    <property type="component" value="Unassembled WGS sequence"/>
</dbReference>
<dbReference type="PANTHER" id="PTHR30336">
    <property type="entry name" value="INNER MEMBRANE PROTEIN, PROBABLE PERMEASE"/>
    <property type="match status" value="1"/>
</dbReference>
<protein>
    <recommendedName>
        <fullName evidence="1">DUF218 domain-containing protein</fullName>
    </recommendedName>
</protein>
<gene>
    <name evidence="2" type="ORF">SNAT2548_LOCUS6412</name>
</gene>
<feature type="domain" description="DUF218" evidence="1">
    <location>
        <begin position="165"/>
        <end position="292"/>
    </location>
</feature>
<dbReference type="PANTHER" id="PTHR30336:SF20">
    <property type="entry name" value="DUF218 DOMAIN-CONTAINING PROTEIN"/>
    <property type="match status" value="1"/>
</dbReference>
<name>A0A812JF78_9DINO</name>
<dbReference type="OrthoDB" id="445705at2759"/>
<evidence type="ECO:0000313" key="3">
    <source>
        <dbReference type="Proteomes" id="UP000604046"/>
    </source>
</evidence>
<dbReference type="InterPro" id="IPR003848">
    <property type="entry name" value="DUF218"/>
</dbReference>
<reference evidence="2" key="1">
    <citation type="submission" date="2021-02" db="EMBL/GenBank/DDBJ databases">
        <authorList>
            <person name="Dougan E. K."/>
            <person name="Rhodes N."/>
            <person name="Thang M."/>
            <person name="Chan C."/>
        </authorList>
    </citation>
    <scope>NUCLEOTIDE SEQUENCE</scope>
</reference>
<keyword evidence="3" id="KW-1185">Reference proteome</keyword>
<proteinExistence type="predicted"/>
<dbReference type="EMBL" id="CAJNDS010000425">
    <property type="protein sequence ID" value="CAE7204885.1"/>
    <property type="molecule type" value="Genomic_DNA"/>
</dbReference>
<feature type="non-terminal residue" evidence="2">
    <location>
        <position position="1"/>
    </location>
</feature>
<evidence type="ECO:0000313" key="2">
    <source>
        <dbReference type="EMBL" id="CAE7204885.1"/>
    </source>
</evidence>
<dbReference type="InterPro" id="IPR051599">
    <property type="entry name" value="Cell_Envelope_Assoc"/>
</dbReference>
<sequence>AWWSNVAKNFTGYKLVALWGPGDAPEIVERHEGELFRRPLSPEQMQSLSKAAIIALLEPGDVASFSGGLPHATVVVGPELNLTAYESLVNWHPANAGLLLRGLARRGKGVMTRGAMHGLLDDIVDALWQQCCVSRVHVQPFHGGDVLLLQLGSSNDDRGNVDGEVRQRAVKTASLWRSLRAAGHRVSVLLSGGKDPDRFFNHTEISHWRYVREAVLECGVPAEHIADPGLEALHTVDEALMAAEYVRRNCKNSLQSLQVITSDFHVARARHLFHVAFAAVGLPAPLVLGVPDACEGEALRAHRAKEASSRAFWLRGFRV</sequence>
<dbReference type="Pfam" id="PF02698">
    <property type="entry name" value="DUF218"/>
    <property type="match status" value="1"/>
</dbReference>
<accession>A0A812JF78</accession>
<evidence type="ECO:0000259" key="1">
    <source>
        <dbReference type="Pfam" id="PF02698"/>
    </source>
</evidence>
<organism evidence="2 3">
    <name type="scientific">Symbiodinium natans</name>
    <dbReference type="NCBI Taxonomy" id="878477"/>
    <lineage>
        <taxon>Eukaryota</taxon>
        <taxon>Sar</taxon>
        <taxon>Alveolata</taxon>
        <taxon>Dinophyceae</taxon>
        <taxon>Suessiales</taxon>
        <taxon>Symbiodiniaceae</taxon>
        <taxon>Symbiodinium</taxon>
    </lineage>
</organism>
<dbReference type="AlphaFoldDB" id="A0A812JF78"/>